<dbReference type="AlphaFoldDB" id="A0A0E9TF55"/>
<sequence>MLPTVCLFVGIARQQLSRLLSYLFLLPI</sequence>
<protein>
    <submittedName>
        <fullName evidence="1">Uncharacterized protein</fullName>
    </submittedName>
</protein>
<name>A0A0E9TF55_ANGAN</name>
<evidence type="ECO:0000313" key="1">
    <source>
        <dbReference type="EMBL" id="JAH51545.1"/>
    </source>
</evidence>
<reference evidence="1" key="2">
    <citation type="journal article" date="2015" name="Fish Shellfish Immunol.">
        <title>Early steps in the European eel (Anguilla anguilla)-Vibrio vulnificus interaction in the gills: Role of the RtxA13 toxin.</title>
        <authorList>
            <person name="Callol A."/>
            <person name="Pajuelo D."/>
            <person name="Ebbesson L."/>
            <person name="Teles M."/>
            <person name="MacKenzie S."/>
            <person name="Amaro C."/>
        </authorList>
    </citation>
    <scope>NUCLEOTIDE SEQUENCE</scope>
</reference>
<dbReference type="EMBL" id="GBXM01057032">
    <property type="protein sequence ID" value="JAH51545.1"/>
    <property type="molecule type" value="Transcribed_RNA"/>
</dbReference>
<reference evidence="1" key="1">
    <citation type="submission" date="2014-11" db="EMBL/GenBank/DDBJ databases">
        <authorList>
            <person name="Amaro Gonzalez C."/>
        </authorList>
    </citation>
    <scope>NUCLEOTIDE SEQUENCE</scope>
</reference>
<proteinExistence type="predicted"/>
<accession>A0A0E9TF55</accession>
<organism evidence="1">
    <name type="scientific">Anguilla anguilla</name>
    <name type="common">European freshwater eel</name>
    <name type="synonym">Muraena anguilla</name>
    <dbReference type="NCBI Taxonomy" id="7936"/>
    <lineage>
        <taxon>Eukaryota</taxon>
        <taxon>Metazoa</taxon>
        <taxon>Chordata</taxon>
        <taxon>Craniata</taxon>
        <taxon>Vertebrata</taxon>
        <taxon>Euteleostomi</taxon>
        <taxon>Actinopterygii</taxon>
        <taxon>Neopterygii</taxon>
        <taxon>Teleostei</taxon>
        <taxon>Anguilliformes</taxon>
        <taxon>Anguillidae</taxon>
        <taxon>Anguilla</taxon>
    </lineage>
</organism>